<dbReference type="SUPFAM" id="SSF52172">
    <property type="entry name" value="CheY-like"/>
    <property type="match status" value="1"/>
</dbReference>
<feature type="domain" description="Response regulatory" evidence="3">
    <location>
        <begin position="14"/>
        <end position="130"/>
    </location>
</feature>
<organism evidence="4 5">
    <name type="scientific">Thalassomonas haliotis</name>
    <dbReference type="NCBI Taxonomy" id="485448"/>
    <lineage>
        <taxon>Bacteria</taxon>
        <taxon>Pseudomonadati</taxon>
        <taxon>Pseudomonadota</taxon>
        <taxon>Gammaproteobacteria</taxon>
        <taxon>Alteromonadales</taxon>
        <taxon>Colwelliaceae</taxon>
        <taxon>Thalassomonas</taxon>
    </lineage>
</organism>
<evidence type="ECO:0000256" key="1">
    <source>
        <dbReference type="ARBA" id="ARBA00022553"/>
    </source>
</evidence>
<dbReference type="InterPro" id="IPR050595">
    <property type="entry name" value="Bact_response_regulator"/>
</dbReference>
<dbReference type="EMBL" id="CP059693">
    <property type="protein sequence ID" value="WDE12648.1"/>
    <property type="molecule type" value="Genomic_DNA"/>
</dbReference>
<dbReference type="InterPro" id="IPR001789">
    <property type="entry name" value="Sig_transdc_resp-reg_receiver"/>
</dbReference>
<dbReference type="PANTHER" id="PTHR44591:SF3">
    <property type="entry name" value="RESPONSE REGULATORY DOMAIN-CONTAINING PROTEIN"/>
    <property type="match status" value="1"/>
</dbReference>
<dbReference type="RefSeq" id="WP_274052930.1">
    <property type="nucleotide sequence ID" value="NZ_CP059693.1"/>
</dbReference>
<keyword evidence="1 2" id="KW-0597">Phosphoprotein</keyword>
<evidence type="ECO:0000313" key="5">
    <source>
        <dbReference type="Proteomes" id="UP001215231"/>
    </source>
</evidence>
<gene>
    <name evidence="4" type="ORF">H3N35_04010</name>
</gene>
<name>A0ABY7VGQ3_9GAMM</name>
<dbReference type="PANTHER" id="PTHR44591">
    <property type="entry name" value="STRESS RESPONSE REGULATOR PROTEIN 1"/>
    <property type="match status" value="1"/>
</dbReference>
<dbReference type="Pfam" id="PF00072">
    <property type="entry name" value="Response_reg"/>
    <property type="match status" value="1"/>
</dbReference>
<reference evidence="4 5" key="1">
    <citation type="journal article" date="2022" name="Mar. Drugs">
        <title>Bioassay-Guided Fractionation Leads to the Detection of Cholic Acid Generated by the Rare Thalassomonas sp.</title>
        <authorList>
            <person name="Pheiffer F."/>
            <person name="Schneider Y.K."/>
            <person name="Hansen E.H."/>
            <person name="Andersen J.H."/>
            <person name="Isaksson J."/>
            <person name="Busche T."/>
            <person name="R C."/>
            <person name="Kalinowski J."/>
            <person name="Zyl L.V."/>
            <person name="Trindade M."/>
        </authorList>
    </citation>
    <scope>NUCLEOTIDE SEQUENCE [LARGE SCALE GENOMIC DNA]</scope>
    <source>
        <strain evidence="4 5">A5K-61T</strain>
    </source>
</reference>
<proteinExistence type="predicted"/>
<dbReference type="Gene3D" id="3.40.50.2300">
    <property type="match status" value="1"/>
</dbReference>
<evidence type="ECO:0000259" key="3">
    <source>
        <dbReference type="PROSITE" id="PS50110"/>
    </source>
</evidence>
<evidence type="ECO:0000256" key="2">
    <source>
        <dbReference type="PROSITE-ProRule" id="PRU00169"/>
    </source>
</evidence>
<keyword evidence="5" id="KW-1185">Reference proteome</keyword>
<dbReference type="CDD" id="cd00156">
    <property type="entry name" value="REC"/>
    <property type="match status" value="1"/>
</dbReference>
<protein>
    <submittedName>
        <fullName evidence="4">Response regulator</fullName>
    </submittedName>
</protein>
<dbReference type="Proteomes" id="UP001215231">
    <property type="component" value="Chromosome"/>
</dbReference>
<dbReference type="InterPro" id="IPR011006">
    <property type="entry name" value="CheY-like_superfamily"/>
</dbReference>
<evidence type="ECO:0000313" key="4">
    <source>
        <dbReference type="EMBL" id="WDE12648.1"/>
    </source>
</evidence>
<dbReference type="SMART" id="SM00448">
    <property type="entry name" value="REC"/>
    <property type="match status" value="1"/>
</dbReference>
<accession>A0ABY7VGQ3</accession>
<feature type="modified residue" description="4-aspartylphosphate" evidence="2">
    <location>
        <position position="63"/>
    </location>
</feature>
<dbReference type="PROSITE" id="PS50110">
    <property type="entry name" value="RESPONSE_REGULATORY"/>
    <property type="match status" value="1"/>
</dbReference>
<sequence length="134" mass="15392">MDVPQTSPDTENKSILLIDDQYMLIISISKVLESWGYRVTSHTDPLEALESFKKKSYLLVICDLYMTTFSGYKLMRRFLKENPKQACSIMTSADDDEPLLKKTLCLENVKGVLKKPIIFEELHLLLEGMQSLVE</sequence>